<gene>
    <name evidence="1" type="ORF">FYK55_17050</name>
</gene>
<dbReference type="Proteomes" id="UP000324479">
    <property type="component" value="Unassembled WGS sequence"/>
</dbReference>
<reference evidence="1 2" key="1">
    <citation type="submission" date="2019-08" db="EMBL/GenBank/DDBJ databases">
        <authorList>
            <person name="Dhanesh K."/>
            <person name="Kumar G."/>
            <person name="Sasikala C."/>
            <person name="Venkata Ramana C."/>
        </authorList>
    </citation>
    <scope>NUCLEOTIDE SEQUENCE [LARGE SCALE GENOMIC DNA]</scope>
    <source>
        <strain evidence="1 2">JC645</strain>
    </source>
</reference>
<keyword evidence="2" id="KW-1185">Reference proteome</keyword>
<dbReference type="AlphaFoldDB" id="A0A5M6D350"/>
<sequence>MNDATRQNVDDAYIARHARATELLGTLQRIVEDMPAPGGETRINWGDVGSLGYLCEELEYLREHLEPTEE</sequence>
<name>A0A5M6D350_9BACT</name>
<comment type="caution">
    <text evidence="1">The sequence shown here is derived from an EMBL/GenBank/DDBJ whole genome shotgun (WGS) entry which is preliminary data.</text>
</comment>
<accession>A0A5M6D350</accession>
<proteinExistence type="predicted"/>
<protein>
    <submittedName>
        <fullName evidence="1">Uncharacterized protein</fullName>
    </submittedName>
</protein>
<dbReference type="EMBL" id="VWOX01000009">
    <property type="protein sequence ID" value="KAA5541904.1"/>
    <property type="molecule type" value="Genomic_DNA"/>
</dbReference>
<organism evidence="1 2">
    <name type="scientific">Roseiconus nitratireducens</name>
    <dbReference type="NCBI Taxonomy" id="2605748"/>
    <lineage>
        <taxon>Bacteria</taxon>
        <taxon>Pseudomonadati</taxon>
        <taxon>Planctomycetota</taxon>
        <taxon>Planctomycetia</taxon>
        <taxon>Pirellulales</taxon>
        <taxon>Pirellulaceae</taxon>
        <taxon>Roseiconus</taxon>
    </lineage>
</organism>
<evidence type="ECO:0000313" key="2">
    <source>
        <dbReference type="Proteomes" id="UP000324479"/>
    </source>
</evidence>
<dbReference type="RefSeq" id="WP_150077638.1">
    <property type="nucleotide sequence ID" value="NZ_VWOX01000009.1"/>
</dbReference>
<evidence type="ECO:0000313" key="1">
    <source>
        <dbReference type="EMBL" id="KAA5541904.1"/>
    </source>
</evidence>